<name>A0A1I8AI07_9BILA</name>
<protein>
    <submittedName>
        <fullName evidence="2">ADF-H domain-containing protein</fullName>
    </submittedName>
</protein>
<keyword evidence="1" id="KW-1185">Reference proteome</keyword>
<accession>A0A1I8AI07</accession>
<dbReference type="WBParaSite" id="L893_g5809.t1">
    <property type="protein sequence ID" value="L893_g5809.t1"/>
    <property type="gene ID" value="L893_g5809"/>
</dbReference>
<evidence type="ECO:0000313" key="1">
    <source>
        <dbReference type="Proteomes" id="UP000095287"/>
    </source>
</evidence>
<reference evidence="2" key="1">
    <citation type="submission" date="2016-11" db="UniProtKB">
        <authorList>
            <consortium name="WormBaseParasite"/>
        </authorList>
    </citation>
    <scope>IDENTIFICATION</scope>
</reference>
<sequence>MVFREPKISSFHLDRAKARTVYFARKFDSMIDVNPIAAAERQSMRNRLHLIQKDHPAFNSTWVNFYSVAGDGDSRRASIYQQLSSLFLSAPLENIYAYKSAPDAEIQLVMSSSNEEVLVVAKKEKPEIKEFLVEGKYQLIDVAIGLDLQQVEEVFREYSGLPDTKSTVALLLHWTR</sequence>
<evidence type="ECO:0000313" key="2">
    <source>
        <dbReference type="WBParaSite" id="L893_g5809.t1"/>
    </source>
</evidence>
<dbReference type="Proteomes" id="UP000095287">
    <property type="component" value="Unplaced"/>
</dbReference>
<proteinExistence type="predicted"/>
<organism evidence="1 2">
    <name type="scientific">Steinernema glaseri</name>
    <dbReference type="NCBI Taxonomy" id="37863"/>
    <lineage>
        <taxon>Eukaryota</taxon>
        <taxon>Metazoa</taxon>
        <taxon>Ecdysozoa</taxon>
        <taxon>Nematoda</taxon>
        <taxon>Chromadorea</taxon>
        <taxon>Rhabditida</taxon>
        <taxon>Tylenchina</taxon>
        <taxon>Panagrolaimomorpha</taxon>
        <taxon>Strongyloidoidea</taxon>
        <taxon>Steinernematidae</taxon>
        <taxon>Steinernema</taxon>
    </lineage>
</organism>
<dbReference type="AlphaFoldDB" id="A0A1I8AI07"/>